<feature type="signal peptide" evidence="1">
    <location>
        <begin position="1"/>
        <end position="25"/>
    </location>
</feature>
<dbReference type="EMBL" id="JAINUF010000012">
    <property type="protein sequence ID" value="KAJ8345911.1"/>
    <property type="molecule type" value="Genomic_DNA"/>
</dbReference>
<gene>
    <name evidence="2" type="ORF">SKAU_G00301040</name>
</gene>
<feature type="chain" id="PRO_5040368855" description="Secreted protein" evidence="1">
    <location>
        <begin position="26"/>
        <end position="91"/>
    </location>
</feature>
<accession>A0A9Q1INA7</accession>
<sequence>MTGRGKKWAGLFCCGTGSLTFIVSADSWFSAQTPLCLCESDTPIRVLQYSQDAAAGQESIGPLWKCDTINEAPGGRAQCVKTEQLQTGGAG</sequence>
<dbReference type="Proteomes" id="UP001152622">
    <property type="component" value="Chromosome 12"/>
</dbReference>
<reference evidence="2" key="1">
    <citation type="journal article" date="2023" name="Science">
        <title>Genome structures resolve the early diversification of teleost fishes.</title>
        <authorList>
            <person name="Parey E."/>
            <person name="Louis A."/>
            <person name="Montfort J."/>
            <person name="Bouchez O."/>
            <person name="Roques C."/>
            <person name="Iampietro C."/>
            <person name="Lluch J."/>
            <person name="Castinel A."/>
            <person name="Donnadieu C."/>
            <person name="Desvignes T."/>
            <person name="Floi Bucao C."/>
            <person name="Jouanno E."/>
            <person name="Wen M."/>
            <person name="Mejri S."/>
            <person name="Dirks R."/>
            <person name="Jansen H."/>
            <person name="Henkel C."/>
            <person name="Chen W.J."/>
            <person name="Zahm M."/>
            <person name="Cabau C."/>
            <person name="Klopp C."/>
            <person name="Thompson A.W."/>
            <person name="Robinson-Rechavi M."/>
            <person name="Braasch I."/>
            <person name="Lecointre G."/>
            <person name="Bobe J."/>
            <person name="Postlethwait J.H."/>
            <person name="Berthelot C."/>
            <person name="Roest Crollius H."/>
            <person name="Guiguen Y."/>
        </authorList>
    </citation>
    <scope>NUCLEOTIDE SEQUENCE</scope>
    <source>
        <strain evidence="2">WJC10195</strain>
    </source>
</reference>
<name>A0A9Q1INA7_SYNKA</name>
<protein>
    <recommendedName>
        <fullName evidence="4">Secreted protein</fullName>
    </recommendedName>
</protein>
<proteinExistence type="predicted"/>
<dbReference type="AlphaFoldDB" id="A0A9Q1INA7"/>
<evidence type="ECO:0000256" key="1">
    <source>
        <dbReference type="SAM" id="SignalP"/>
    </source>
</evidence>
<evidence type="ECO:0000313" key="3">
    <source>
        <dbReference type="Proteomes" id="UP001152622"/>
    </source>
</evidence>
<organism evidence="2 3">
    <name type="scientific">Synaphobranchus kaupii</name>
    <name type="common">Kaup's arrowtooth eel</name>
    <dbReference type="NCBI Taxonomy" id="118154"/>
    <lineage>
        <taxon>Eukaryota</taxon>
        <taxon>Metazoa</taxon>
        <taxon>Chordata</taxon>
        <taxon>Craniata</taxon>
        <taxon>Vertebrata</taxon>
        <taxon>Euteleostomi</taxon>
        <taxon>Actinopterygii</taxon>
        <taxon>Neopterygii</taxon>
        <taxon>Teleostei</taxon>
        <taxon>Anguilliformes</taxon>
        <taxon>Synaphobranchidae</taxon>
        <taxon>Synaphobranchus</taxon>
    </lineage>
</organism>
<keyword evidence="3" id="KW-1185">Reference proteome</keyword>
<keyword evidence="1" id="KW-0732">Signal</keyword>
<comment type="caution">
    <text evidence="2">The sequence shown here is derived from an EMBL/GenBank/DDBJ whole genome shotgun (WGS) entry which is preliminary data.</text>
</comment>
<evidence type="ECO:0008006" key="4">
    <source>
        <dbReference type="Google" id="ProtNLM"/>
    </source>
</evidence>
<evidence type="ECO:0000313" key="2">
    <source>
        <dbReference type="EMBL" id="KAJ8345911.1"/>
    </source>
</evidence>